<evidence type="ECO:0000313" key="1">
    <source>
        <dbReference type="EMBL" id="ETD22176.1"/>
    </source>
</evidence>
<sequence>MLWIDITDPKYALFFHSLLPHLREIDTVLVTTRKSAGYTECASLLEKLGVKAICIGGESGYGGSGLEDKFLARIKRQEEFIALFKRVGLPRVFLTGASVDGAQSAFGLGIPVVHFSDTPMDSFEGGEEHITLLSRLSLPLSSLIFYPFVVPKQAYSFFGVAEQNLIPYNFIDVALWLEVDRLKFSQEAKKAFLKKFGFANENKPLILAREEEYKAHYVKKKYPLFYEALHALAKEANIIIMPRYEREYLEAEFGSYPSVRVAKETLFTHEFYPCIDMLLGGGGTMNLESSFLGIPTLSTRSLLLYHDKYLLKNSLMHHAKSLDEALRAFFDFRQKGFIRQENQRFFVPKGTLEVQNIITQITNRFYK</sequence>
<dbReference type="PATRIC" id="fig|1357400.3.peg.2581"/>
<accession>V8C5Z5</accession>
<dbReference type="HOGENOM" id="CLU_067068_0_0_7"/>
<dbReference type="PANTHER" id="PTHR39662">
    <property type="entry name" value="DUF354 DOMAIN-CONTAINING PROTEIN-RELATED"/>
    <property type="match status" value="1"/>
</dbReference>
<evidence type="ECO:0008006" key="3">
    <source>
        <dbReference type="Google" id="ProtNLM"/>
    </source>
</evidence>
<name>V8C5Z5_9HELI</name>
<proteinExistence type="predicted"/>
<dbReference type="RefSeq" id="WP_023928736.1">
    <property type="nucleotide sequence ID" value="NZ_KI669456.1"/>
</dbReference>
<dbReference type="PIRSF" id="PIRSF005357">
    <property type="entry name" value="UCP005357"/>
    <property type="match status" value="1"/>
</dbReference>
<keyword evidence="2" id="KW-1185">Reference proteome</keyword>
<dbReference type="Pfam" id="PF04007">
    <property type="entry name" value="DUF354"/>
    <property type="match status" value="1"/>
</dbReference>
<evidence type="ECO:0000313" key="2">
    <source>
        <dbReference type="Proteomes" id="UP000018731"/>
    </source>
</evidence>
<dbReference type="OrthoDB" id="129163at2"/>
<dbReference type="SUPFAM" id="SSF53756">
    <property type="entry name" value="UDP-Glycosyltransferase/glycogen phosphorylase"/>
    <property type="match status" value="1"/>
</dbReference>
<organism evidence="1 2">
    <name type="scientific">Helicobacter macacae MIT 99-5501</name>
    <dbReference type="NCBI Taxonomy" id="1357400"/>
    <lineage>
        <taxon>Bacteria</taxon>
        <taxon>Pseudomonadati</taxon>
        <taxon>Campylobacterota</taxon>
        <taxon>Epsilonproteobacteria</taxon>
        <taxon>Campylobacterales</taxon>
        <taxon>Helicobacteraceae</taxon>
        <taxon>Helicobacter</taxon>
    </lineage>
</organism>
<protein>
    <recommendedName>
        <fullName evidence="3">DUF354 domain-containing protein</fullName>
    </recommendedName>
</protein>
<dbReference type="eggNOG" id="COG1817">
    <property type="taxonomic scope" value="Bacteria"/>
</dbReference>
<dbReference type="PANTHER" id="PTHR39662:SF1">
    <property type="entry name" value="DUF354 DOMAIN-CONTAINING PROTEIN"/>
    <property type="match status" value="1"/>
</dbReference>
<gene>
    <name evidence="1" type="ORF">HMPREF2086_01903</name>
</gene>
<dbReference type="EMBL" id="AZJI01000010">
    <property type="protein sequence ID" value="ETD22176.1"/>
    <property type="molecule type" value="Genomic_DNA"/>
</dbReference>
<dbReference type="STRING" id="1357400.HMPREF2086_01903"/>
<reference evidence="1 2" key="1">
    <citation type="journal article" date="2014" name="Genome Announc.">
        <title>Draft genome sequences of six enterohepatic helicobacter species isolated from humans and one from rhesus macaques.</title>
        <authorList>
            <person name="Shen Z."/>
            <person name="Sheh A."/>
            <person name="Young S.K."/>
            <person name="Abouelliel A."/>
            <person name="Ward D.V."/>
            <person name="Earl A.M."/>
            <person name="Fox J.G."/>
        </authorList>
    </citation>
    <scope>NUCLEOTIDE SEQUENCE [LARGE SCALE GENOMIC DNA]</scope>
    <source>
        <strain evidence="1 2">MIT 99-5501</strain>
    </source>
</reference>
<dbReference type="AlphaFoldDB" id="V8C5Z5"/>
<dbReference type="InterPro" id="IPR007152">
    <property type="entry name" value="DUF354"/>
</dbReference>
<comment type="caution">
    <text evidence="1">The sequence shown here is derived from an EMBL/GenBank/DDBJ whole genome shotgun (WGS) entry which is preliminary data.</text>
</comment>
<dbReference type="Proteomes" id="UP000018731">
    <property type="component" value="Unassembled WGS sequence"/>
</dbReference>